<protein>
    <submittedName>
        <fullName evidence="1">3'-5' exonuclease</fullName>
    </submittedName>
</protein>
<gene>
    <name evidence="1" type="ORF">E5990_03320</name>
</gene>
<keyword evidence="1" id="KW-0269">Exonuclease</keyword>
<evidence type="ECO:0000313" key="2">
    <source>
        <dbReference type="Proteomes" id="UP000305401"/>
    </source>
</evidence>
<dbReference type="EMBL" id="SSTG01000023">
    <property type="protein sequence ID" value="THG54298.1"/>
    <property type="molecule type" value="Genomic_DNA"/>
</dbReference>
<proteinExistence type="predicted"/>
<dbReference type="Proteomes" id="UP000305401">
    <property type="component" value="Unassembled WGS sequence"/>
</dbReference>
<comment type="caution">
    <text evidence="1">The sequence shown here is derived from an EMBL/GenBank/DDBJ whole genome shotgun (WGS) entry which is preliminary data.</text>
</comment>
<name>A0AC61S771_9BACT</name>
<keyword evidence="1" id="KW-0540">Nuclease</keyword>
<accession>A0AC61S771</accession>
<keyword evidence="2" id="KW-1185">Reference proteome</keyword>
<evidence type="ECO:0000313" key="1">
    <source>
        <dbReference type="EMBL" id="THG54298.1"/>
    </source>
</evidence>
<keyword evidence="1" id="KW-0378">Hydrolase</keyword>
<sequence length="254" mass="29030">MQLALKKPMVFFDLETTGTNILTDRIVEISIIKLMPNGTESEVTMRINPQMPIPAEATAIHHITDADVADCPTFKQVAQNIANIFLDADVAGFNSNRFDVPMLSEEMFRAGINFDMSRRRFVDVQTIFHKLEQRTLSAAYKFYCGKSLDDAHSANADTRATYEVLKAQLDHYPEQLKNDIAFLSEFSSQNRNADLMGRIIYNDNDKEVFNFGKYKGQEVESVFRNDPGYYAWMMQGEFPANTKQVITNIKLRLK</sequence>
<organism evidence="1 2">
    <name type="scientific">Muribaculum caecicola</name>
    <dbReference type="NCBI Taxonomy" id="3038144"/>
    <lineage>
        <taxon>Bacteria</taxon>
        <taxon>Pseudomonadati</taxon>
        <taxon>Bacteroidota</taxon>
        <taxon>Bacteroidia</taxon>
        <taxon>Bacteroidales</taxon>
        <taxon>Muribaculaceae</taxon>
        <taxon>Muribaculum</taxon>
    </lineage>
</organism>
<reference evidence="1" key="1">
    <citation type="submission" date="2019-04" db="EMBL/GenBank/DDBJ databases">
        <title>Microbes associate with the intestines of laboratory mice.</title>
        <authorList>
            <person name="Navarre W."/>
            <person name="Wong E."/>
            <person name="Huang K.C."/>
            <person name="Tropini C."/>
            <person name="Ng K."/>
            <person name="Yu B."/>
        </authorList>
    </citation>
    <scope>NUCLEOTIDE SEQUENCE</scope>
    <source>
        <strain evidence="1">NM86_A22</strain>
    </source>
</reference>